<feature type="domain" description="Death" evidence="1">
    <location>
        <begin position="17"/>
        <end position="94"/>
    </location>
</feature>
<dbReference type="InterPro" id="IPR011029">
    <property type="entry name" value="DEATH-like_dom_sf"/>
</dbReference>
<protein>
    <recommendedName>
        <fullName evidence="1">Death domain-containing protein</fullName>
    </recommendedName>
</protein>
<dbReference type="InterPro" id="IPR000488">
    <property type="entry name" value="Death_dom"/>
</dbReference>
<comment type="caution">
    <text evidence="2">The sequence shown here is derived from an EMBL/GenBank/DDBJ whole genome shotgun (WGS) entry which is preliminary data.</text>
</comment>
<sequence>MASYFIYIHQLPFQPRRELCRILDADTRWEELGGIHMDYDVKTLTLIGQVLQRDKSPTWELLNKYSEQNGTIKRLFVMLARMDHQRAMSVLKPYVEE</sequence>
<dbReference type="Pfam" id="PF00531">
    <property type="entry name" value="Death"/>
    <property type="match status" value="1"/>
</dbReference>
<gene>
    <name evidence="2" type="ORF">CEXT_359841</name>
</gene>
<proteinExistence type="predicted"/>
<dbReference type="EMBL" id="BPLR01009332">
    <property type="protein sequence ID" value="GIY31145.1"/>
    <property type="molecule type" value="Genomic_DNA"/>
</dbReference>
<name>A0AAV4SF95_CAEEX</name>
<evidence type="ECO:0000259" key="1">
    <source>
        <dbReference type="Pfam" id="PF00531"/>
    </source>
</evidence>
<dbReference type="GO" id="GO:0007165">
    <property type="term" value="P:signal transduction"/>
    <property type="evidence" value="ECO:0007669"/>
    <property type="project" value="InterPro"/>
</dbReference>
<evidence type="ECO:0000313" key="2">
    <source>
        <dbReference type="EMBL" id="GIY31145.1"/>
    </source>
</evidence>
<keyword evidence="3" id="KW-1185">Reference proteome</keyword>
<dbReference type="Gene3D" id="1.10.533.10">
    <property type="entry name" value="Death Domain, Fas"/>
    <property type="match status" value="1"/>
</dbReference>
<dbReference type="Proteomes" id="UP001054945">
    <property type="component" value="Unassembled WGS sequence"/>
</dbReference>
<evidence type="ECO:0000313" key="3">
    <source>
        <dbReference type="Proteomes" id="UP001054945"/>
    </source>
</evidence>
<dbReference type="SUPFAM" id="SSF47986">
    <property type="entry name" value="DEATH domain"/>
    <property type="match status" value="1"/>
</dbReference>
<reference evidence="2 3" key="1">
    <citation type="submission" date="2021-06" db="EMBL/GenBank/DDBJ databases">
        <title>Caerostris extrusa draft genome.</title>
        <authorList>
            <person name="Kono N."/>
            <person name="Arakawa K."/>
        </authorList>
    </citation>
    <scope>NUCLEOTIDE SEQUENCE [LARGE SCALE GENOMIC DNA]</scope>
</reference>
<accession>A0AAV4SF95</accession>
<organism evidence="2 3">
    <name type="scientific">Caerostris extrusa</name>
    <name type="common">Bark spider</name>
    <name type="synonym">Caerostris bankana</name>
    <dbReference type="NCBI Taxonomy" id="172846"/>
    <lineage>
        <taxon>Eukaryota</taxon>
        <taxon>Metazoa</taxon>
        <taxon>Ecdysozoa</taxon>
        <taxon>Arthropoda</taxon>
        <taxon>Chelicerata</taxon>
        <taxon>Arachnida</taxon>
        <taxon>Araneae</taxon>
        <taxon>Araneomorphae</taxon>
        <taxon>Entelegynae</taxon>
        <taxon>Araneoidea</taxon>
        <taxon>Araneidae</taxon>
        <taxon>Caerostris</taxon>
    </lineage>
</organism>
<dbReference type="AlphaFoldDB" id="A0AAV4SF95"/>